<reference evidence="1" key="1">
    <citation type="submission" date="2020-05" db="EMBL/GenBank/DDBJ databases">
        <authorList>
            <person name="Chiriac C."/>
            <person name="Salcher M."/>
            <person name="Ghai R."/>
            <person name="Kavagutti S V."/>
        </authorList>
    </citation>
    <scope>NUCLEOTIDE SEQUENCE</scope>
</reference>
<protein>
    <submittedName>
        <fullName evidence="1">Unannotated protein</fullName>
    </submittedName>
</protein>
<dbReference type="SUPFAM" id="SSF63829">
    <property type="entry name" value="Calcium-dependent phosphotriesterase"/>
    <property type="match status" value="1"/>
</dbReference>
<gene>
    <name evidence="1" type="ORF">UFOPK2766_01901</name>
</gene>
<name>A0A6J6U8U4_9ZZZZ</name>
<dbReference type="AlphaFoldDB" id="A0A6J6U8U4"/>
<dbReference type="Gene3D" id="2.130.10.10">
    <property type="entry name" value="YVTN repeat-like/Quinoprotein amine dehydrogenase"/>
    <property type="match status" value="1"/>
</dbReference>
<dbReference type="EMBL" id="CAEZYU010000109">
    <property type="protein sequence ID" value="CAB4755775.1"/>
    <property type="molecule type" value="Genomic_DNA"/>
</dbReference>
<dbReference type="PANTHER" id="PTHR35399">
    <property type="entry name" value="SLR8030 PROTEIN"/>
    <property type="match status" value="1"/>
</dbReference>
<dbReference type="InterPro" id="IPR015943">
    <property type="entry name" value="WD40/YVTN_repeat-like_dom_sf"/>
</dbReference>
<dbReference type="InterPro" id="IPR006311">
    <property type="entry name" value="TAT_signal"/>
</dbReference>
<dbReference type="PROSITE" id="PS51318">
    <property type="entry name" value="TAT"/>
    <property type="match status" value="1"/>
</dbReference>
<proteinExistence type="predicted"/>
<dbReference type="InterPro" id="IPR008557">
    <property type="entry name" value="PhoX"/>
</dbReference>
<accession>A0A6J6U8U4</accession>
<dbReference type="Pfam" id="PF05787">
    <property type="entry name" value="PhoX"/>
    <property type="match status" value="3"/>
</dbReference>
<organism evidence="1">
    <name type="scientific">freshwater metagenome</name>
    <dbReference type="NCBI Taxonomy" id="449393"/>
    <lineage>
        <taxon>unclassified sequences</taxon>
        <taxon>metagenomes</taxon>
        <taxon>ecological metagenomes</taxon>
    </lineage>
</organism>
<sequence>MSEDQNFGQVSRNASQGHVTRRAVLKWSGAAGTLAVAAAFTQACTATGAISPGADANGVILLPGFSSRVIASGGQTISGTSLKYRVFPDGAATFVDPAVAGGWYLTVNHEIPATGGVTSIRFAPDGRVVGAKQILADTALNCAGGATPWGTWLSCEEWDGGSVWECDPTGAEQAHRRWSMGAFKHEAAAVAADGRVYMTEDRPDGALYRFTPKVKGDLSSGVLEVATASTAGGRITWVRVPNPRPDVFQKPCRKQVPGTIEFNGGEGIATNGDTVWFTTKGDNRVWEVQPATGQIDVRYQGGGSSVLSGVDNLWFDQASGSLLVAEDGGDMEVVMLRPDNTAVSVIRLPGQDGSEVTGPCFSPDGQRLYFSSQRAAVGASGLPLGVTYEVTGPFDELLARQG</sequence>
<dbReference type="PANTHER" id="PTHR35399:SF2">
    <property type="entry name" value="DUF839 DOMAIN-CONTAINING PROTEIN"/>
    <property type="match status" value="1"/>
</dbReference>
<evidence type="ECO:0000313" key="1">
    <source>
        <dbReference type="EMBL" id="CAB4755775.1"/>
    </source>
</evidence>